<keyword evidence="2" id="KW-1185">Reference proteome</keyword>
<accession>A0ABS4G9J0</accession>
<dbReference type="Pfam" id="PF11010">
    <property type="entry name" value="DUF2848"/>
    <property type="match status" value="1"/>
</dbReference>
<dbReference type="InterPro" id="IPR036663">
    <property type="entry name" value="Fumarylacetoacetase_C_sf"/>
</dbReference>
<dbReference type="Proteomes" id="UP001519342">
    <property type="component" value="Unassembled WGS sequence"/>
</dbReference>
<organism evidence="1 2">
    <name type="scientific">Sedimentibacter acidaminivorans</name>
    <dbReference type="NCBI Taxonomy" id="913099"/>
    <lineage>
        <taxon>Bacteria</taxon>
        <taxon>Bacillati</taxon>
        <taxon>Bacillota</taxon>
        <taxon>Tissierellia</taxon>
        <taxon>Sedimentibacter</taxon>
    </lineage>
</organism>
<dbReference type="RefSeq" id="WP_245210256.1">
    <property type="nucleotide sequence ID" value="NZ_JAGGKS010000001.1"/>
</dbReference>
<sequence>MSTIKFNLNTIDGSKVVEVKYDNLFAIGYAGRNIEKTMEHIKELEEQLGVPAPKKIPTIFQCSNIILTQDSDIHAVGYKTCGEVEYIIILSEGNTYIGIGSDHTDRELESVSVPKSKQVCPKPIGYDMWPYEEVKDHWDEIKLISYQTVGGKEIMYQNGSLADILPVEAILKEMNERVGNVQNSVIYSGTVPVVDGFKYGSNFRCEMVDNKLNRKLELNYNIIAISEEER</sequence>
<dbReference type="EMBL" id="JAGGKS010000001">
    <property type="protein sequence ID" value="MBP1924336.1"/>
    <property type="molecule type" value="Genomic_DNA"/>
</dbReference>
<reference evidence="1 2" key="1">
    <citation type="submission" date="2021-03" db="EMBL/GenBank/DDBJ databases">
        <title>Genomic Encyclopedia of Type Strains, Phase IV (KMG-IV): sequencing the most valuable type-strain genomes for metagenomic binning, comparative biology and taxonomic classification.</title>
        <authorList>
            <person name="Goeker M."/>
        </authorList>
    </citation>
    <scope>NUCLEOTIDE SEQUENCE [LARGE SCALE GENOMIC DNA]</scope>
    <source>
        <strain evidence="1 2">DSM 24004</strain>
    </source>
</reference>
<evidence type="ECO:0000313" key="2">
    <source>
        <dbReference type="Proteomes" id="UP001519342"/>
    </source>
</evidence>
<name>A0ABS4G9J0_9FIRM</name>
<evidence type="ECO:0000313" key="1">
    <source>
        <dbReference type="EMBL" id="MBP1924336.1"/>
    </source>
</evidence>
<comment type="caution">
    <text evidence="1">The sequence shown here is derived from an EMBL/GenBank/DDBJ whole genome shotgun (WGS) entry which is preliminary data.</text>
</comment>
<gene>
    <name evidence="1" type="ORF">J2Z76_000189</name>
</gene>
<dbReference type="SUPFAM" id="SSF56529">
    <property type="entry name" value="FAH"/>
    <property type="match status" value="1"/>
</dbReference>
<protein>
    <recommendedName>
        <fullName evidence="3">DUF2848 domain-containing protein</fullName>
    </recommendedName>
</protein>
<dbReference type="InterPro" id="IPR021269">
    <property type="entry name" value="DUF2848"/>
</dbReference>
<proteinExistence type="predicted"/>
<evidence type="ECO:0008006" key="3">
    <source>
        <dbReference type="Google" id="ProtNLM"/>
    </source>
</evidence>